<feature type="transmembrane region" description="Helical" evidence="2">
    <location>
        <begin position="526"/>
        <end position="542"/>
    </location>
</feature>
<comment type="caution">
    <text evidence="4">The sequence shown here is derived from an EMBL/GenBank/DDBJ whole genome shotgun (WGS) entry which is preliminary data.</text>
</comment>
<dbReference type="InterPro" id="IPR027417">
    <property type="entry name" value="P-loop_NTPase"/>
</dbReference>
<dbReference type="EMBL" id="VDGT01000010">
    <property type="protein sequence ID" value="TNM29430.1"/>
    <property type="molecule type" value="Genomic_DNA"/>
</dbReference>
<keyword evidence="2" id="KW-1133">Transmembrane helix</keyword>
<keyword evidence="2" id="KW-0812">Transmembrane</keyword>
<evidence type="ECO:0000313" key="5">
    <source>
        <dbReference type="Proteomes" id="UP000311713"/>
    </source>
</evidence>
<dbReference type="PROSITE" id="PS50837">
    <property type="entry name" value="NACHT"/>
    <property type="match status" value="1"/>
</dbReference>
<dbReference type="Gene3D" id="3.40.50.300">
    <property type="entry name" value="P-loop containing nucleotide triphosphate hydrolases"/>
    <property type="match status" value="1"/>
</dbReference>
<organism evidence="4 5">
    <name type="scientific">Streptomyces sedi</name>
    <dbReference type="NCBI Taxonomy" id="555059"/>
    <lineage>
        <taxon>Bacteria</taxon>
        <taxon>Bacillati</taxon>
        <taxon>Actinomycetota</taxon>
        <taxon>Actinomycetes</taxon>
        <taxon>Kitasatosporales</taxon>
        <taxon>Streptomycetaceae</taxon>
        <taxon>Streptomyces</taxon>
    </lineage>
</organism>
<evidence type="ECO:0000256" key="2">
    <source>
        <dbReference type="SAM" id="Phobius"/>
    </source>
</evidence>
<dbReference type="AlphaFoldDB" id="A0A5C4V090"/>
<name>A0A5C4V090_9ACTN</name>
<gene>
    <name evidence="4" type="ORF">FH715_14920</name>
</gene>
<feature type="transmembrane region" description="Helical" evidence="2">
    <location>
        <begin position="601"/>
        <end position="621"/>
    </location>
</feature>
<dbReference type="Pfam" id="PF05729">
    <property type="entry name" value="NACHT"/>
    <property type="match status" value="1"/>
</dbReference>
<evidence type="ECO:0000256" key="1">
    <source>
        <dbReference type="SAM" id="MobiDB-lite"/>
    </source>
</evidence>
<evidence type="ECO:0000313" key="4">
    <source>
        <dbReference type="EMBL" id="TNM29430.1"/>
    </source>
</evidence>
<feature type="region of interest" description="Disordered" evidence="1">
    <location>
        <begin position="773"/>
        <end position="794"/>
    </location>
</feature>
<keyword evidence="2" id="KW-0472">Membrane</keyword>
<dbReference type="Proteomes" id="UP000311713">
    <property type="component" value="Unassembled WGS sequence"/>
</dbReference>
<feature type="transmembrane region" description="Helical" evidence="2">
    <location>
        <begin position="627"/>
        <end position="648"/>
    </location>
</feature>
<feature type="transmembrane region" description="Helical" evidence="2">
    <location>
        <begin position="498"/>
        <end position="520"/>
    </location>
</feature>
<evidence type="ECO:0000259" key="3">
    <source>
        <dbReference type="PROSITE" id="PS50837"/>
    </source>
</evidence>
<feature type="transmembrane region" description="Helical" evidence="2">
    <location>
        <begin position="467"/>
        <end position="486"/>
    </location>
</feature>
<protein>
    <submittedName>
        <fullName evidence="4">NACHT domain-containing protein</fullName>
    </submittedName>
</protein>
<feature type="transmembrane region" description="Helical" evidence="2">
    <location>
        <begin position="573"/>
        <end position="594"/>
    </location>
</feature>
<feature type="domain" description="NACHT" evidence="3">
    <location>
        <begin position="149"/>
        <end position="274"/>
    </location>
</feature>
<reference evidence="4 5" key="1">
    <citation type="submission" date="2019-06" db="EMBL/GenBank/DDBJ databases">
        <title>Draft genome of Streptomyces sedi sp. JCM16909.</title>
        <authorList>
            <person name="Klykleung N."/>
            <person name="Tanasupawat S."/>
            <person name="Kudo T."/>
            <person name="Yuki M."/>
            <person name="Ohkuma M."/>
        </authorList>
    </citation>
    <scope>NUCLEOTIDE SEQUENCE [LARGE SCALE GENOMIC DNA]</scope>
    <source>
        <strain evidence="4 5">JCM 16909</strain>
    </source>
</reference>
<dbReference type="OrthoDB" id="419058at2"/>
<keyword evidence="5" id="KW-1185">Reference proteome</keyword>
<proteinExistence type="predicted"/>
<feature type="transmembrane region" description="Helical" evidence="2">
    <location>
        <begin position="668"/>
        <end position="691"/>
    </location>
</feature>
<accession>A0A5C4V090</accession>
<dbReference type="RefSeq" id="WP_139645396.1">
    <property type="nucleotide sequence ID" value="NZ_BAAAZS010000129.1"/>
</dbReference>
<dbReference type="SUPFAM" id="SSF52540">
    <property type="entry name" value="P-loop containing nucleoside triphosphate hydrolases"/>
    <property type="match status" value="1"/>
</dbReference>
<feature type="region of interest" description="Disordered" evidence="1">
    <location>
        <begin position="1"/>
        <end position="21"/>
    </location>
</feature>
<feature type="transmembrane region" description="Helical" evidence="2">
    <location>
        <begin position="711"/>
        <end position="732"/>
    </location>
</feature>
<dbReference type="InterPro" id="IPR007111">
    <property type="entry name" value="NACHT_NTPase"/>
</dbReference>
<feature type="transmembrane region" description="Helical" evidence="2">
    <location>
        <begin position="438"/>
        <end position="461"/>
    </location>
</feature>
<sequence length="794" mass="83164">MVRDPLGEDGTGAGQSHNAFSGTGEYVFQGREFHGDITINQQPRTERPSARAADDRILTAAADDLAFAVKRQWEKEVALRRLNDPYPLPVRWRAASAELLEPWTSIVRLATTGVGRASAMSPSAWAAEPQALSGTDGELVDVLARVPTGRLVVLGEPGSGKSVLLVRLVLDLLARRHQGAPVPLLVPLASWAPDAEDLDGWLEQRLGTDYPALGERGRTGATRGRELLDAGLIMLVLDGLDEIPGDVRGRAIARINDTMGGHPDLGLVLASRSDPFLTTVRAGEGIEVRVTGAAGIELLPLDLDTVVSYLRDSAAGPTGVARWREVFAALSGESARHPLARLLTTPLMASLARTAYNSPPEEGAGPADGPVELLDSARFPTPEAMRAHLLDAFLPASYGRHPAPTPRREWNRRQASHFLAFLAADLEGRQRGSTDLRWWELAGATPRLLAGVVVGLAAVPAAWVMPFGPWLGLGMVVGVVVAMLARRWSPPAATFNRGLGGGLVGSLLGALVGLGARHVMGIDSPAGYLVSGLALGLIPGFLGGFRAGLAGGFAASIVGAFAGEPAMGKAAPLVNSVGFFLAALCVVALGTRAVPARGLRWSPLGIVNGLAAGVAIGLAVVLQSDPLSGAVAGLVAAAAGSFGAGLEARPAEATVAADPQTVLRQDRVTFWTIAMAGGIGIGSATVFVVGADLGLWKGVQTGVANAVATGLAWAFLQATYGRFTLARCWLAARRRLPWRLMPFLADAHRRGVLRQGGATYQFRHAELQRRLARGTGPPDRLSGVPARPRPSPRG</sequence>